<name>A0A7S2YU40_9STRA</name>
<feature type="domain" description="Trichome birefringence-like C-terminal" evidence="2">
    <location>
        <begin position="89"/>
        <end position="237"/>
    </location>
</feature>
<gene>
    <name evidence="3" type="ORF">APAL1065_LOCUS27568</name>
</gene>
<protein>
    <recommendedName>
        <fullName evidence="2">Trichome birefringence-like C-terminal domain-containing protein</fullName>
    </recommendedName>
</protein>
<dbReference type="Pfam" id="PF13839">
    <property type="entry name" value="PC-Esterase"/>
    <property type="match status" value="1"/>
</dbReference>
<organism evidence="3">
    <name type="scientific">Entomoneis paludosa</name>
    <dbReference type="NCBI Taxonomy" id="265537"/>
    <lineage>
        <taxon>Eukaryota</taxon>
        <taxon>Sar</taxon>
        <taxon>Stramenopiles</taxon>
        <taxon>Ochrophyta</taxon>
        <taxon>Bacillariophyta</taxon>
        <taxon>Bacillariophyceae</taxon>
        <taxon>Bacillariophycidae</taxon>
        <taxon>Entomoneidaceae</taxon>
        <taxon>Entomoneis</taxon>
    </lineage>
</organism>
<proteinExistence type="inferred from homology"/>
<reference evidence="3" key="1">
    <citation type="submission" date="2021-01" db="EMBL/GenBank/DDBJ databases">
        <authorList>
            <person name="Corre E."/>
            <person name="Pelletier E."/>
            <person name="Niang G."/>
            <person name="Scheremetjew M."/>
            <person name="Finn R."/>
            <person name="Kale V."/>
            <person name="Holt S."/>
            <person name="Cochrane G."/>
            <person name="Meng A."/>
            <person name="Brown T."/>
            <person name="Cohen L."/>
        </authorList>
    </citation>
    <scope>NUCLEOTIDE SEQUENCE</scope>
    <source>
        <strain evidence="3">CCMP125</strain>
    </source>
</reference>
<dbReference type="EMBL" id="HBHT01041072">
    <property type="protein sequence ID" value="CAD9995486.1"/>
    <property type="molecule type" value="Transcribed_RNA"/>
</dbReference>
<dbReference type="GO" id="GO:0016740">
    <property type="term" value="F:transferase activity"/>
    <property type="evidence" value="ECO:0007669"/>
    <property type="project" value="InterPro"/>
</dbReference>
<comment type="similarity">
    <text evidence="1">Belongs to the PC-esterase family. TBL subfamily.</text>
</comment>
<accession>A0A7S2YU40</accession>
<evidence type="ECO:0000259" key="2">
    <source>
        <dbReference type="Pfam" id="PF13839"/>
    </source>
</evidence>
<dbReference type="AlphaFoldDB" id="A0A7S2YU40"/>
<sequence length="249" mass="29596">MLGYPKWASIQFIKRRWNQTCRVLDRHSEKSQFNKNAMWYVNHTYRRVQTQDTNFEAFFALGNGESRRDFLEDNPGRTAIVINVGAHVHSLANFSRSFDALLRTVDELSRPQDIIFFRNTAPGHNGCLPREPPRQADWSQNMADRPYKNYEEYRQRHGSFREFQWDLFESYNEYAKQKLEQRRLLSLQQLSNNNRPHIHLLNIFNSTILRPDGHVGFDDCLHYNLPGVTDWWVHFWYSSLLELATLEGV</sequence>
<evidence type="ECO:0000256" key="1">
    <source>
        <dbReference type="ARBA" id="ARBA00007727"/>
    </source>
</evidence>
<evidence type="ECO:0000313" key="3">
    <source>
        <dbReference type="EMBL" id="CAD9995486.1"/>
    </source>
</evidence>
<dbReference type="InterPro" id="IPR026057">
    <property type="entry name" value="TBL_C"/>
</dbReference>